<dbReference type="Gene3D" id="2.60.120.10">
    <property type="entry name" value="Jelly Rolls"/>
    <property type="match status" value="1"/>
</dbReference>
<keyword evidence="3" id="KW-1185">Reference proteome</keyword>
<reference evidence="2 3" key="1">
    <citation type="submission" date="2019-07" db="EMBL/GenBank/DDBJ databases">
        <title>Whole genome shotgun sequence of Microvirga aerophila NBRC 106136.</title>
        <authorList>
            <person name="Hosoyama A."/>
            <person name="Uohara A."/>
            <person name="Ohji S."/>
            <person name="Ichikawa N."/>
        </authorList>
    </citation>
    <scope>NUCLEOTIDE SEQUENCE [LARGE SCALE GENOMIC DNA]</scope>
    <source>
        <strain evidence="2 3">NBRC 106136</strain>
    </source>
</reference>
<name>A0A512BZ00_9HYPH</name>
<dbReference type="RefSeq" id="WP_114188650.1">
    <property type="nucleotide sequence ID" value="NZ_BJYU01000093.1"/>
</dbReference>
<sequence length="178" mass="19127">MATRRVVTGTVNGKAVFLSDGPVPTEHEYQTLPGHRTSICWATLKDPSSEPVTEAAPVGVGALPLPGETRLLIVHFPPASVMFGPGFDPAGADSEQRKHLPGLAETFEPDAPGMHRTCSVDYNIVLDGSIWLELDDGNETMLNQGDVVIQQATRHAWRNKGDRPATMAFVLVGASESR</sequence>
<dbReference type="InterPro" id="IPR014710">
    <property type="entry name" value="RmlC-like_jellyroll"/>
</dbReference>
<dbReference type="Pfam" id="PF07883">
    <property type="entry name" value="Cupin_2"/>
    <property type="match status" value="1"/>
</dbReference>
<evidence type="ECO:0000313" key="3">
    <source>
        <dbReference type="Proteomes" id="UP000321085"/>
    </source>
</evidence>
<dbReference type="CDD" id="cd02231">
    <property type="entry name" value="cupin_BLL6423-like"/>
    <property type="match status" value="1"/>
</dbReference>
<dbReference type="Proteomes" id="UP000321085">
    <property type="component" value="Unassembled WGS sequence"/>
</dbReference>
<dbReference type="OrthoDB" id="713485at2"/>
<evidence type="ECO:0000259" key="1">
    <source>
        <dbReference type="Pfam" id="PF07883"/>
    </source>
</evidence>
<dbReference type="AlphaFoldDB" id="A0A512BZ00"/>
<gene>
    <name evidence="2" type="ORF">MAE02_48920</name>
</gene>
<organism evidence="2 3">
    <name type="scientific">Microvirga aerophila</name>
    <dbReference type="NCBI Taxonomy" id="670291"/>
    <lineage>
        <taxon>Bacteria</taxon>
        <taxon>Pseudomonadati</taxon>
        <taxon>Pseudomonadota</taxon>
        <taxon>Alphaproteobacteria</taxon>
        <taxon>Hyphomicrobiales</taxon>
        <taxon>Methylobacteriaceae</taxon>
        <taxon>Microvirga</taxon>
    </lineage>
</organism>
<proteinExistence type="predicted"/>
<comment type="caution">
    <text evidence="2">The sequence shown here is derived from an EMBL/GenBank/DDBJ whole genome shotgun (WGS) entry which is preliminary data.</text>
</comment>
<protein>
    <submittedName>
        <fullName evidence="2">Cupin</fullName>
    </submittedName>
</protein>
<dbReference type="EMBL" id="BJYU01000093">
    <property type="protein sequence ID" value="GEO17196.1"/>
    <property type="molecule type" value="Genomic_DNA"/>
</dbReference>
<dbReference type="InterPro" id="IPR011051">
    <property type="entry name" value="RmlC_Cupin_sf"/>
</dbReference>
<accession>A0A512BZ00</accession>
<dbReference type="InterPro" id="IPR013096">
    <property type="entry name" value="Cupin_2"/>
</dbReference>
<dbReference type="SUPFAM" id="SSF51182">
    <property type="entry name" value="RmlC-like cupins"/>
    <property type="match status" value="1"/>
</dbReference>
<dbReference type="PANTHER" id="PTHR36156">
    <property type="entry name" value="SLR2101 PROTEIN"/>
    <property type="match status" value="1"/>
</dbReference>
<feature type="domain" description="Cupin type-2" evidence="1">
    <location>
        <begin position="115"/>
        <end position="170"/>
    </location>
</feature>
<evidence type="ECO:0000313" key="2">
    <source>
        <dbReference type="EMBL" id="GEO17196.1"/>
    </source>
</evidence>
<dbReference type="PANTHER" id="PTHR36156:SF2">
    <property type="entry name" value="CUPIN TYPE-2 DOMAIN-CONTAINING PROTEIN"/>
    <property type="match status" value="1"/>
</dbReference>
<dbReference type="InterPro" id="IPR047142">
    <property type="entry name" value="OryJ/VirC-like"/>
</dbReference>